<organism evidence="1 2">
    <name type="scientific">Trichormus variabilis SAG 1403-4b</name>
    <dbReference type="NCBI Taxonomy" id="447716"/>
    <lineage>
        <taxon>Bacteria</taxon>
        <taxon>Bacillati</taxon>
        <taxon>Cyanobacteriota</taxon>
        <taxon>Cyanophyceae</taxon>
        <taxon>Nostocales</taxon>
        <taxon>Nostocaceae</taxon>
        <taxon>Trichormus</taxon>
    </lineage>
</organism>
<dbReference type="OrthoDB" id="495726at2"/>
<keyword evidence="2" id="KW-1185">Reference proteome</keyword>
<comment type="caution">
    <text evidence="1">The sequence shown here is derived from an EMBL/GenBank/DDBJ whole genome shotgun (WGS) entry which is preliminary data.</text>
</comment>
<name>A0A433UH66_ANAVA</name>
<dbReference type="Proteomes" id="UP000276103">
    <property type="component" value="Unassembled WGS sequence"/>
</dbReference>
<dbReference type="AlphaFoldDB" id="A0A433UH66"/>
<evidence type="ECO:0000313" key="2">
    <source>
        <dbReference type="Proteomes" id="UP000276103"/>
    </source>
</evidence>
<reference evidence="1 2" key="1">
    <citation type="journal article" date="2019" name="Genome Biol. Evol.">
        <title>Day and night: Metabolic profiles and evolutionary relationships of six axenic non-marine cyanobacteria.</title>
        <authorList>
            <person name="Will S.E."/>
            <person name="Henke P."/>
            <person name="Boedeker C."/>
            <person name="Huang S."/>
            <person name="Brinkmann H."/>
            <person name="Rohde M."/>
            <person name="Jarek M."/>
            <person name="Friedl T."/>
            <person name="Seufert S."/>
            <person name="Schumacher M."/>
            <person name="Overmann J."/>
            <person name="Neumann-Schaal M."/>
            <person name="Petersen J."/>
        </authorList>
    </citation>
    <scope>NUCLEOTIDE SEQUENCE [LARGE SCALE GENOMIC DNA]</scope>
    <source>
        <strain evidence="1 2">SAG 1403-4b</strain>
    </source>
</reference>
<sequence length="304" mass="33690">MTNASNIPLDIGGNQDFRVIGPRRSGKTAFMAALARWPNAKTDSPILAVDPYNDEAGELINIAKDILEDGRELAGTDYGSGEAEDLPTYSLLITLKAKFINHPLPALKNQPIRLRVSCREYSGELIKELRNLANPSSHLVSYLDDCATASGLLILIDSTATKTSDQEYAQALENLQRELNERLSINKGGLQNYRIAVVFTKCEQPPASGYWQDIDTFMGLKFPSLKTTLKKWSNLWGCSINYFFGSTFGTKGTPPRPNFKKKNRDSGGTYGVIDKPGVWRPKGLVAPLYWLATGKEDNQLRDIN</sequence>
<gene>
    <name evidence="1" type="ORF">DSM107003_45390</name>
</gene>
<dbReference type="RefSeq" id="WP_127056343.1">
    <property type="nucleotide sequence ID" value="NZ_RSCM01000020.1"/>
</dbReference>
<protein>
    <submittedName>
        <fullName evidence="1">Uncharacterized protein</fullName>
    </submittedName>
</protein>
<accession>A0A433UH66</accession>
<evidence type="ECO:0000313" key="1">
    <source>
        <dbReference type="EMBL" id="RUS93223.1"/>
    </source>
</evidence>
<proteinExistence type="predicted"/>
<dbReference type="EMBL" id="RSCM01000020">
    <property type="protein sequence ID" value="RUS93223.1"/>
    <property type="molecule type" value="Genomic_DNA"/>
</dbReference>